<evidence type="ECO:0000256" key="1">
    <source>
        <dbReference type="SAM" id="Phobius"/>
    </source>
</evidence>
<dbReference type="RefSeq" id="WP_290138679.1">
    <property type="nucleotide sequence ID" value="NZ_CP101620.1"/>
</dbReference>
<organism evidence="2 3">
    <name type="scientific">Allocoprobacillus halotolerans</name>
    <dbReference type="NCBI Taxonomy" id="2944914"/>
    <lineage>
        <taxon>Bacteria</taxon>
        <taxon>Bacillati</taxon>
        <taxon>Bacillota</taxon>
        <taxon>Erysipelotrichia</taxon>
        <taxon>Erysipelotrichales</taxon>
        <taxon>Erysipelotrichaceae</taxon>
        <taxon>Allocoprobacillus</taxon>
    </lineage>
</organism>
<dbReference type="Pfam" id="PF22564">
    <property type="entry name" value="HAAS"/>
    <property type="match status" value="1"/>
</dbReference>
<keyword evidence="1" id="KW-0472">Membrane</keyword>
<proteinExistence type="predicted"/>
<keyword evidence="1" id="KW-0812">Transmembrane</keyword>
<protein>
    <submittedName>
        <fullName evidence="2">DUF1700 domain-containing protein</fullName>
    </submittedName>
</protein>
<reference evidence="2" key="1">
    <citation type="submission" date="2022-07" db="EMBL/GenBank/DDBJ databases">
        <title>Faecal culturing of patients with breast cancer.</title>
        <authorList>
            <person name="Teng N.M.Y."/>
            <person name="Kiu R."/>
            <person name="Evans R."/>
            <person name="Baker D.J."/>
            <person name="Zenner C."/>
            <person name="Robinson S.D."/>
            <person name="Hall L.J."/>
        </authorList>
    </citation>
    <scope>NUCLEOTIDE SEQUENCE</scope>
    <source>
        <strain evidence="2">LH1062</strain>
    </source>
</reference>
<sequence length="98" mass="11250">MNRNQYIKQVLKLLGCSKEQKKKIRLDLENDIDIALKNHESFDEIIKRMGAPEELACEFNENMGVTPPRSHKKMILIIVGIVLIIILAAYLFVLSLMP</sequence>
<evidence type="ECO:0000313" key="2">
    <source>
        <dbReference type="EMBL" id="UTY38389.1"/>
    </source>
</evidence>
<gene>
    <name evidence="2" type="ORF">NMU03_12040</name>
</gene>
<keyword evidence="3" id="KW-1185">Reference proteome</keyword>
<feature type="transmembrane region" description="Helical" evidence="1">
    <location>
        <begin position="75"/>
        <end position="97"/>
    </location>
</feature>
<evidence type="ECO:0000313" key="3">
    <source>
        <dbReference type="Proteomes" id="UP001060112"/>
    </source>
</evidence>
<keyword evidence="1" id="KW-1133">Transmembrane helix</keyword>
<dbReference type="Proteomes" id="UP001060112">
    <property type="component" value="Chromosome"/>
</dbReference>
<accession>A0ABY5HZ81</accession>
<dbReference type="EMBL" id="CP101620">
    <property type="protein sequence ID" value="UTY38389.1"/>
    <property type="molecule type" value="Genomic_DNA"/>
</dbReference>
<name>A0ABY5HZ81_9FIRM</name>